<evidence type="ECO:0000313" key="15">
    <source>
        <dbReference type="EMBL" id="RYR50697.1"/>
    </source>
</evidence>
<dbReference type="Pfam" id="PF03947">
    <property type="entry name" value="Ribosomal_L2_C"/>
    <property type="match status" value="1"/>
</dbReference>
<evidence type="ECO:0000259" key="14">
    <source>
        <dbReference type="PROSITE" id="PS50888"/>
    </source>
</evidence>
<keyword evidence="6 13" id="KW-1133">Transmembrane helix</keyword>
<keyword evidence="12" id="KW-0687">Ribonucleoprotein</keyword>
<keyword evidence="16" id="KW-1185">Reference proteome</keyword>
<keyword evidence="7" id="KW-0805">Transcription regulation</keyword>
<keyword evidence="11" id="KW-0539">Nucleus</keyword>
<comment type="subcellular location">
    <subcellularLocation>
        <location evidence="2">Membrane</location>
        <topology evidence="2">Multi-pass membrane protein</topology>
    </subcellularLocation>
    <subcellularLocation>
        <location evidence="1">Nucleus</location>
    </subcellularLocation>
</comment>
<feature type="transmembrane region" description="Helical" evidence="13">
    <location>
        <begin position="194"/>
        <end position="213"/>
    </location>
</feature>
<keyword evidence="10" id="KW-0804">Transcription</keyword>
<dbReference type="GO" id="GO:0046983">
    <property type="term" value="F:protein dimerization activity"/>
    <property type="evidence" value="ECO:0007669"/>
    <property type="project" value="InterPro"/>
</dbReference>
<evidence type="ECO:0000256" key="4">
    <source>
        <dbReference type="ARBA" id="ARBA00022692"/>
    </source>
</evidence>
<evidence type="ECO:0000256" key="8">
    <source>
        <dbReference type="ARBA" id="ARBA00023125"/>
    </source>
</evidence>
<dbReference type="InterPro" id="IPR002171">
    <property type="entry name" value="Ribosomal_uL2"/>
</dbReference>
<dbReference type="AlphaFoldDB" id="A0A445CIG2"/>
<dbReference type="InterPro" id="IPR045239">
    <property type="entry name" value="bHLH95_bHLH"/>
</dbReference>
<feature type="transmembrane region" description="Helical" evidence="13">
    <location>
        <begin position="220"/>
        <end position="241"/>
    </location>
</feature>
<dbReference type="InterPro" id="IPR036259">
    <property type="entry name" value="MFS_trans_sf"/>
</dbReference>
<dbReference type="GO" id="GO:0003735">
    <property type="term" value="F:structural constituent of ribosome"/>
    <property type="evidence" value="ECO:0007669"/>
    <property type="project" value="InterPro"/>
</dbReference>
<feature type="transmembrane region" description="Helical" evidence="13">
    <location>
        <begin position="332"/>
        <end position="353"/>
    </location>
</feature>
<dbReference type="GO" id="GO:0005634">
    <property type="term" value="C:nucleus"/>
    <property type="evidence" value="ECO:0007669"/>
    <property type="project" value="UniProtKB-SubCell"/>
</dbReference>
<dbReference type="GO" id="GO:0022625">
    <property type="term" value="C:cytosolic large ribosomal subunit"/>
    <property type="evidence" value="ECO:0007669"/>
    <property type="project" value="TreeGrafter"/>
</dbReference>
<keyword evidence="8" id="KW-0238">DNA-binding</keyword>
<dbReference type="PANTHER" id="PTHR13691:SF16">
    <property type="entry name" value="LARGE RIBOSOMAL SUBUNIT PROTEIN UL2"/>
    <property type="match status" value="1"/>
</dbReference>
<dbReference type="GO" id="GO:0022857">
    <property type="term" value="F:transmembrane transporter activity"/>
    <property type="evidence" value="ECO:0007669"/>
    <property type="project" value="InterPro"/>
</dbReference>
<gene>
    <name evidence="15" type="ORF">Ahy_A07g037327</name>
</gene>
<dbReference type="GO" id="GO:0006857">
    <property type="term" value="P:oligopeptide transport"/>
    <property type="evidence" value="ECO:0007669"/>
    <property type="project" value="InterPro"/>
</dbReference>
<dbReference type="InterPro" id="IPR000109">
    <property type="entry name" value="POT_fam"/>
</dbReference>
<sequence length="608" mass="67439">MMGGNPNPNWWNIPHHHHQYLVCSTGEDDYSHININMNLLDFTCSKKLPPSPPAVSYKCNSSRIISTNKNKNKKGRVSSQQHLIKVRKEKLGDRITSLHQLVSPFGKTDTASVLLEAIGYIGFLHSQIQALTSPYLDNTNNPHSVIDGEDSKNKEKDLKRNEALAKMASVGLSPNMILYLIGDYRLRVVKATKIMFFWFAATNFAPLFGAFLADSYLGRFLAIAFGSIITFLGMALLWLTAMIAEARPSPLSHESATAPQLALLITCFALISIGGGGIFCSLAFGADQLNNNNNKKEERVLESFISWYIASQAVSVVFSLTAIVYIQDRFGWKLGFGVPAALMLLSTVFFFLLSHRYVKHKPHKSLLTSFAQVIVVAFKNRKLQLPPTTHHPILYHHNKDSTLVAPSHKLRVIRAQRKGAGSVFKSHTHHRKGAARFRSLDFGERNGYLKGVVTDIIHDPGRGAPLAKVTFRHPFRYKKQTELFVAAEGIYTGQFIYCGKKATLVVGNVLPLRSIPEGAVICNVEHHVGDRGVFARASGDYAIVISHNPDNDTSRIKLPSGSKKIVPSGCRAMIGQVAGGGRTEKPLLKAGNAYHKFRVKRNCWPKEF</sequence>
<reference evidence="15 16" key="1">
    <citation type="submission" date="2019-01" db="EMBL/GenBank/DDBJ databases">
        <title>Sequencing of cultivated peanut Arachis hypogaea provides insights into genome evolution and oil improvement.</title>
        <authorList>
            <person name="Chen X."/>
        </authorList>
    </citation>
    <scope>NUCLEOTIDE SEQUENCE [LARGE SCALE GENOMIC DNA]</scope>
    <source>
        <strain evidence="16">cv. Fuhuasheng</strain>
        <tissue evidence="15">Leaves</tissue>
    </source>
</reference>
<feature type="transmembrane region" description="Helical" evidence="13">
    <location>
        <begin position="305"/>
        <end position="326"/>
    </location>
</feature>
<dbReference type="EMBL" id="SDMP01000007">
    <property type="protein sequence ID" value="RYR50697.1"/>
    <property type="molecule type" value="Genomic_DNA"/>
</dbReference>
<dbReference type="GO" id="GO:0016020">
    <property type="term" value="C:membrane"/>
    <property type="evidence" value="ECO:0007669"/>
    <property type="project" value="UniProtKB-SubCell"/>
</dbReference>
<dbReference type="Gene3D" id="4.10.950.10">
    <property type="entry name" value="Ribosomal protein L2, domain 3"/>
    <property type="match status" value="1"/>
</dbReference>
<keyword evidence="4 13" id="KW-0812">Transmembrane</keyword>
<dbReference type="SUPFAM" id="SSF50104">
    <property type="entry name" value="Translation proteins SH3-like domain"/>
    <property type="match status" value="1"/>
</dbReference>
<dbReference type="GO" id="GO:0003723">
    <property type="term" value="F:RNA binding"/>
    <property type="evidence" value="ECO:0007669"/>
    <property type="project" value="TreeGrafter"/>
</dbReference>
<evidence type="ECO:0000256" key="3">
    <source>
        <dbReference type="ARBA" id="ARBA00005636"/>
    </source>
</evidence>
<protein>
    <recommendedName>
        <fullName evidence="14">BHLH domain-containing protein</fullName>
    </recommendedName>
</protein>
<dbReference type="InterPro" id="IPR022666">
    <property type="entry name" value="Ribosomal_uL2_RNA-bd_dom"/>
</dbReference>
<keyword evidence="5" id="KW-0689">Ribosomal protein</keyword>
<evidence type="ECO:0000256" key="11">
    <source>
        <dbReference type="ARBA" id="ARBA00023242"/>
    </source>
</evidence>
<evidence type="ECO:0000256" key="12">
    <source>
        <dbReference type="ARBA" id="ARBA00023274"/>
    </source>
</evidence>
<dbReference type="SUPFAM" id="SSF47459">
    <property type="entry name" value="HLH, helix-loop-helix DNA-binding domain"/>
    <property type="match status" value="1"/>
</dbReference>
<evidence type="ECO:0000256" key="13">
    <source>
        <dbReference type="SAM" id="Phobius"/>
    </source>
</evidence>
<dbReference type="CDD" id="cd11393">
    <property type="entry name" value="bHLH_AtbHLH_like"/>
    <property type="match status" value="1"/>
</dbReference>
<dbReference type="PROSITE" id="PS01022">
    <property type="entry name" value="PTR2_1"/>
    <property type="match status" value="1"/>
</dbReference>
<evidence type="ECO:0000256" key="9">
    <source>
        <dbReference type="ARBA" id="ARBA00023136"/>
    </source>
</evidence>
<dbReference type="Proteomes" id="UP000289738">
    <property type="component" value="Chromosome A07"/>
</dbReference>
<dbReference type="SUPFAM" id="SSF50249">
    <property type="entry name" value="Nucleic acid-binding proteins"/>
    <property type="match status" value="1"/>
</dbReference>
<evidence type="ECO:0000313" key="16">
    <source>
        <dbReference type="Proteomes" id="UP000289738"/>
    </source>
</evidence>
<dbReference type="InterPro" id="IPR008991">
    <property type="entry name" value="Translation_prot_SH3-like_sf"/>
</dbReference>
<dbReference type="Gene3D" id="2.30.30.30">
    <property type="match status" value="1"/>
</dbReference>
<dbReference type="SMART" id="SM01382">
    <property type="entry name" value="Ribosomal_L2_C"/>
    <property type="match status" value="1"/>
</dbReference>
<dbReference type="InterPro" id="IPR011598">
    <property type="entry name" value="bHLH_dom"/>
</dbReference>
<dbReference type="Pfam" id="PF00181">
    <property type="entry name" value="Ribosomal_L2_N"/>
    <property type="match status" value="1"/>
</dbReference>
<name>A0A445CIG2_ARAHY</name>
<comment type="caution">
    <text evidence="15">The sequence shown here is derived from an EMBL/GenBank/DDBJ whole genome shotgun (WGS) entry which is preliminary data.</text>
</comment>
<dbReference type="InterPro" id="IPR018456">
    <property type="entry name" value="PTR2_symporter_CS"/>
</dbReference>
<dbReference type="Gene3D" id="1.20.1250.20">
    <property type="entry name" value="MFS general substrate transporter like domains"/>
    <property type="match status" value="1"/>
</dbReference>
<evidence type="ECO:0000256" key="10">
    <source>
        <dbReference type="ARBA" id="ARBA00023163"/>
    </source>
</evidence>
<dbReference type="InterPro" id="IPR014726">
    <property type="entry name" value="Ribosomal_uL2_dom3"/>
</dbReference>
<dbReference type="FunFam" id="2.30.30.30:FF:000006">
    <property type="entry name" value="60S ribosomal protein L8"/>
    <property type="match status" value="1"/>
</dbReference>
<proteinExistence type="inferred from homology"/>
<evidence type="ECO:0000256" key="2">
    <source>
        <dbReference type="ARBA" id="ARBA00004141"/>
    </source>
</evidence>
<dbReference type="Pfam" id="PF00854">
    <property type="entry name" value="PTR2"/>
    <property type="match status" value="1"/>
</dbReference>
<dbReference type="STRING" id="3818.A0A445CIG2"/>
<dbReference type="PROSITE" id="PS50888">
    <property type="entry name" value="BHLH"/>
    <property type="match status" value="1"/>
</dbReference>
<evidence type="ECO:0000256" key="5">
    <source>
        <dbReference type="ARBA" id="ARBA00022980"/>
    </source>
</evidence>
<evidence type="ECO:0000256" key="7">
    <source>
        <dbReference type="ARBA" id="ARBA00023015"/>
    </source>
</evidence>
<dbReference type="InterPro" id="IPR014722">
    <property type="entry name" value="Rib_uL2_dom2"/>
</dbReference>
<dbReference type="FunFam" id="2.40.50.140:FF:000020">
    <property type="entry name" value="60S ribosomal protein L2"/>
    <property type="match status" value="1"/>
</dbReference>
<accession>A0A445CIG2</accession>
<feature type="transmembrane region" description="Helical" evidence="13">
    <location>
        <begin position="261"/>
        <end position="284"/>
    </location>
</feature>
<dbReference type="InterPro" id="IPR012340">
    <property type="entry name" value="NA-bd_OB-fold"/>
</dbReference>
<feature type="domain" description="BHLH" evidence="14">
    <location>
        <begin position="75"/>
        <end position="124"/>
    </location>
</feature>
<dbReference type="GO" id="GO:0002181">
    <property type="term" value="P:cytoplasmic translation"/>
    <property type="evidence" value="ECO:0007669"/>
    <property type="project" value="TreeGrafter"/>
</dbReference>
<comment type="similarity">
    <text evidence="3">Belongs to the universal ribosomal protein uL2 family.</text>
</comment>
<dbReference type="InterPro" id="IPR022669">
    <property type="entry name" value="Ribosomal_uL2_C"/>
</dbReference>
<dbReference type="SMART" id="SM01383">
    <property type="entry name" value="Ribosomal_L2"/>
    <property type="match status" value="1"/>
</dbReference>
<dbReference type="Gene3D" id="2.40.50.140">
    <property type="entry name" value="Nucleic acid-binding proteins"/>
    <property type="match status" value="1"/>
</dbReference>
<dbReference type="SUPFAM" id="SSF103473">
    <property type="entry name" value="MFS general substrate transporter"/>
    <property type="match status" value="1"/>
</dbReference>
<evidence type="ECO:0000256" key="1">
    <source>
        <dbReference type="ARBA" id="ARBA00004123"/>
    </source>
</evidence>
<dbReference type="InterPro" id="IPR036638">
    <property type="entry name" value="HLH_DNA-bd_sf"/>
</dbReference>
<organism evidence="15 16">
    <name type="scientific">Arachis hypogaea</name>
    <name type="common">Peanut</name>
    <dbReference type="NCBI Taxonomy" id="3818"/>
    <lineage>
        <taxon>Eukaryota</taxon>
        <taxon>Viridiplantae</taxon>
        <taxon>Streptophyta</taxon>
        <taxon>Embryophyta</taxon>
        <taxon>Tracheophyta</taxon>
        <taxon>Spermatophyta</taxon>
        <taxon>Magnoliopsida</taxon>
        <taxon>eudicotyledons</taxon>
        <taxon>Gunneridae</taxon>
        <taxon>Pentapetalae</taxon>
        <taxon>rosids</taxon>
        <taxon>fabids</taxon>
        <taxon>Fabales</taxon>
        <taxon>Fabaceae</taxon>
        <taxon>Papilionoideae</taxon>
        <taxon>50 kb inversion clade</taxon>
        <taxon>dalbergioids sensu lato</taxon>
        <taxon>Dalbergieae</taxon>
        <taxon>Pterocarpus clade</taxon>
        <taxon>Arachis</taxon>
    </lineage>
</organism>
<dbReference type="PANTHER" id="PTHR13691">
    <property type="entry name" value="RIBOSOMAL PROTEIN L2"/>
    <property type="match status" value="1"/>
</dbReference>
<dbReference type="GO" id="GO:0003677">
    <property type="term" value="F:DNA binding"/>
    <property type="evidence" value="ECO:0007669"/>
    <property type="project" value="UniProtKB-KW"/>
</dbReference>
<keyword evidence="9 13" id="KW-0472">Membrane</keyword>
<evidence type="ECO:0000256" key="6">
    <source>
        <dbReference type="ARBA" id="ARBA00022989"/>
    </source>
</evidence>